<keyword evidence="3" id="KW-1185">Reference proteome</keyword>
<evidence type="ECO:0000313" key="2">
    <source>
        <dbReference type="EMBL" id="MCM1981982.1"/>
    </source>
</evidence>
<feature type="transmembrane region" description="Helical" evidence="1">
    <location>
        <begin position="262"/>
        <end position="281"/>
    </location>
</feature>
<name>A0ABD4T080_9CYAN</name>
<keyword evidence="1" id="KW-0812">Transmembrane</keyword>
<feature type="transmembrane region" description="Helical" evidence="1">
    <location>
        <begin position="321"/>
        <end position="340"/>
    </location>
</feature>
<proteinExistence type="predicted"/>
<gene>
    <name evidence="2" type="ORF">QQ91_0003935</name>
</gene>
<dbReference type="InterPro" id="IPR053153">
    <property type="entry name" value="APC_K+_Transporter"/>
</dbReference>
<dbReference type="PANTHER" id="PTHR47704">
    <property type="entry name" value="POTASSIUM TRANSPORTER KIMA"/>
    <property type="match status" value="1"/>
</dbReference>
<feature type="transmembrane region" description="Helical" evidence="1">
    <location>
        <begin position="7"/>
        <end position="29"/>
    </location>
</feature>
<feature type="transmembrane region" description="Helical" evidence="1">
    <location>
        <begin position="235"/>
        <end position="256"/>
    </location>
</feature>
<dbReference type="RefSeq" id="WP_166283924.1">
    <property type="nucleotide sequence ID" value="NZ_JTHE03000026.1"/>
</dbReference>
<evidence type="ECO:0000313" key="3">
    <source>
        <dbReference type="Proteomes" id="UP000031561"/>
    </source>
</evidence>
<feature type="non-terminal residue" evidence="2">
    <location>
        <position position="1"/>
    </location>
</feature>
<feature type="transmembrane region" description="Helical" evidence="1">
    <location>
        <begin position="61"/>
        <end position="82"/>
    </location>
</feature>
<feature type="transmembrane region" description="Helical" evidence="1">
    <location>
        <begin position="293"/>
        <end position="315"/>
    </location>
</feature>
<feature type="transmembrane region" description="Helical" evidence="1">
    <location>
        <begin position="102"/>
        <end position="124"/>
    </location>
</feature>
<dbReference type="EMBL" id="JTHE03000026">
    <property type="protein sequence ID" value="MCM1981982.1"/>
    <property type="molecule type" value="Genomic_DNA"/>
</dbReference>
<feature type="transmembrane region" description="Helical" evidence="1">
    <location>
        <begin position="187"/>
        <end position="208"/>
    </location>
</feature>
<evidence type="ECO:0000256" key="1">
    <source>
        <dbReference type="SAM" id="Phobius"/>
    </source>
</evidence>
<dbReference type="AlphaFoldDB" id="A0ABD4T080"/>
<keyword evidence="1" id="KW-0472">Membrane</keyword>
<dbReference type="Proteomes" id="UP000031561">
    <property type="component" value="Unassembled WGS sequence"/>
</dbReference>
<keyword evidence="1" id="KW-1133">Transmembrane helix</keyword>
<protein>
    <submittedName>
        <fullName evidence="2">APC family permease</fullName>
    </submittedName>
</protein>
<comment type="caution">
    <text evidence="2">The sequence shown here is derived from an EMBL/GenBank/DDBJ whole genome shotgun (WGS) entry which is preliminary data.</text>
</comment>
<reference evidence="2 3" key="1">
    <citation type="journal article" date="2015" name="Genome Announc.">
        <title>Draft Genome Sequence of Filamentous Marine Cyanobacterium Lyngbya confervoides Strain BDU141951.</title>
        <authorList>
            <person name="Chandrababunaidu M.M."/>
            <person name="Sen D."/>
            <person name="Tripathy S."/>
        </authorList>
    </citation>
    <scope>NUCLEOTIDE SEQUENCE [LARGE SCALE GENOMIC DNA]</scope>
    <source>
        <strain evidence="2 3">BDU141951</strain>
    </source>
</reference>
<feature type="transmembrane region" description="Helical" evidence="1">
    <location>
        <begin position="144"/>
        <end position="167"/>
    </location>
</feature>
<dbReference type="PANTHER" id="PTHR47704:SF1">
    <property type="entry name" value="POTASSIUM TRANSPORTER KIMA"/>
    <property type="match status" value="1"/>
</dbReference>
<dbReference type="Gene3D" id="1.20.1740.10">
    <property type="entry name" value="Amino acid/polyamine transporter I"/>
    <property type="match status" value="1"/>
</dbReference>
<organism evidence="2 3">
    <name type="scientific">Lyngbya confervoides BDU141951</name>
    <dbReference type="NCBI Taxonomy" id="1574623"/>
    <lineage>
        <taxon>Bacteria</taxon>
        <taxon>Bacillati</taxon>
        <taxon>Cyanobacteriota</taxon>
        <taxon>Cyanophyceae</taxon>
        <taxon>Oscillatoriophycideae</taxon>
        <taxon>Oscillatoriales</taxon>
        <taxon>Microcoleaceae</taxon>
        <taxon>Lyngbya</taxon>
    </lineage>
</organism>
<sequence length="499" mass="54594">VAASALMIDYGLTVTVSIAAGTAALTSAIPALTPWTTELCILFVGLLMLANLRGLRESGRLFLVPTYLFILSIFGLLLLGLGQQILGVPPPSPPSIPAQQSVSLFLILRAFSAGCTALTGIEAISNGVPVFRVPEWINARRTMLAMGVILGSMFLGITFLTHAYQIVPTEGETVLSLLGRQILGTGPLYYGLQAATLLILILAANTSYADFPRLASLLARDQFLPRQLMRLGDRLVYSNGILLLSGFATVLLFIFQGSVNRIIPLYAVGVFTSFTLSQFGMVRHWLSDRRSGWLGSALVNGLGGLATMGVLLVIISTKFRLGAWVVVLAIPMLVALFLAIRRHYRYVNARLSLQPPSPTQSVPPPVPPRHSAIVLVGQLNQGSIAALDYARTIAQEIVAVHVDMGIQEPDHIRQDWETLERDIPLVILDSPYRTVAEPLANFVANFEAQNQASFSTVIIPMLVTHHWWENLLHNQTGYFLKNALKTKKSRIISTYYHYL</sequence>
<accession>A0ABD4T080</accession>
<feature type="transmembrane region" description="Helical" evidence="1">
    <location>
        <begin position="35"/>
        <end position="52"/>
    </location>
</feature>